<reference evidence="1" key="1">
    <citation type="submission" date="2021-02" db="EMBL/GenBank/DDBJ databases">
        <authorList>
            <person name="Nowell W R."/>
        </authorList>
    </citation>
    <scope>NUCLEOTIDE SEQUENCE</scope>
</reference>
<accession>A0A820RXG2</accession>
<feature type="non-terminal residue" evidence="1">
    <location>
        <position position="52"/>
    </location>
</feature>
<keyword evidence="2" id="KW-1185">Reference proteome</keyword>
<name>A0A820RXG2_9BILA</name>
<dbReference type="AlphaFoldDB" id="A0A820RXG2"/>
<organism evidence="1 2">
    <name type="scientific">Rotaria socialis</name>
    <dbReference type="NCBI Taxonomy" id="392032"/>
    <lineage>
        <taxon>Eukaryota</taxon>
        <taxon>Metazoa</taxon>
        <taxon>Spiralia</taxon>
        <taxon>Gnathifera</taxon>
        <taxon>Rotifera</taxon>
        <taxon>Eurotatoria</taxon>
        <taxon>Bdelloidea</taxon>
        <taxon>Philodinida</taxon>
        <taxon>Philodinidae</taxon>
        <taxon>Rotaria</taxon>
    </lineage>
</organism>
<dbReference type="Proteomes" id="UP000663873">
    <property type="component" value="Unassembled WGS sequence"/>
</dbReference>
<dbReference type="EMBL" id="CAJOBP010004723">
    <property type="protein sequence ID" value="CAF4449072.1"/>
    <property type="molecule type" value="Genomic_DNA"/>
</dbReference>
<protein>
    <submittedName>
        <fullName evidence="1">Uncharacterized protein</fullName>
    </submittedName>
</protein>
<sequence length="52" mass="6005">MMMDNPKYHHQAVVQLNNTNPQIVNNVQQQINNKSPGEVDNFLTIRLLMQGK</sequence>
<proteinExistence type="predicted"/>
<comment type="caution">
    <text evidence="1">The sequence shown here is derived from an EMBL/GenBank/DDBJ whole genome shotgun (WGS) entry which is preliminary data.</text>
</comment>
<evidence type="ECO:0000313" key="2">
    <source>
        <dbReference type="Proteomes" id="UP000663873"/>
    </source>
</evidence>
<evidence type="ECO:0000313" key="1">
    <source>
        <dbReference type="EMBL" id="CAF4449072.1"/>
    </source>
</evidence>
<gene>
    <name evidence="1" type="ORF">UJA718_LOCUS22659</name>
</gene>